<dbReference type="EMBL" id="CAJHCP010000002">
    <property type="protein sequence ID" value="CAD6516419.1"/>
    <property type="molecule type" value="Genomic_DNA"/>
</dbReference>
<dbReference type="Proteomes" id="UP000598032">
    <property type="component" value="Unassembled WGS sequence"/>
</dbReference>
<proteinExistence type="predicted"/>
<protein>
    <submittedName>
        <fullName evidence="1">Uncharacterized protein</fullName>
    </submittedName>
</protein>
<organism evidence="1 2">
    <name type="scientific">Paraburkholderia metrosideri</name>
    <dbReference type="NCBI Taxonomy" id="580937"/>
    <lineage>
        <taxon>Bacteria</taxon>
        <taxon>Pseudomonadati</taxon>
        <taxon>Pseudomonadota</taxon>
        <taxon>Betaproteobacteria</taxon>
        <taxon>Burkholderiales</taxon>
        <taxon>Burkholderiaceae</taxon>
        <taxon>Paraburkholderia</taxon>
    </lineage>
</organism>
<keyword evidence="2" id="KW-1185">Reference proteome</keyword>
<name>A0ABM8NBZ4_9BURK</name>
<gene>
    <name evidence="1" type="ORF">LMG28140_00777</name>
</gene>
<evidence type="ECO:0000313" key="1">
    <source>
        <dbReference type="EMBL" id="CAD6516419.1"/>
    </source>
</evidence>
<comment type="caution">
    <text evidence="1">The sequence shown here is derived from an EMBL/GenBank/DDBJ whole genome shotgun (WGS) entry which is preliminary data.</text>
</comment>
<sequence>MPPWGPFKISTSLYLQEAICIKNSHETSNQSFQEREVVKGESKRWDSVRFDDSSRAWFVTRWNGRIVGAAPEFELLFVVEIPRSSCLCLKLFGKSFKGWEIQALRDLASVISPPDFLVTDDTSLQSTLVSTAASFRNPVAAYLHKPITAMPAIQKCIDSVTELMHQPFFQARSTVEEINEQLEHWRAFYNN</sequence>
<evidence type="ECO:0000313" key="2">
    <source>
        <dbReference type="Proteomes" id="UP000598032"/>
    </source>
</evidence>
<accession>A0ABM8NBZ4</accession>
<reference evidence="1 2" key="1">
    <citation type="submission" date="2020-10" db="EMBL/GenBank/DDBJ databases">
        <authorList>
            <person name="Peeters C."/>
        </authorList>
    </citation>
    <scope>NUCLEOTIDE SEQUENCE [LARGE SCALE GENOMIC DNA]</scope>
    <source>
        <strain evidence="1 2">LMG 28140</strain>
    </source>
</reference>